<dbReference type="InterPro" id="IPR002355">
    <property type="entry name" value="Cu_oxidase_Cu_BS"/>
</dbReference>
<evidence type="ECO:0000259" key="3">
    <source>
        <dbReference type="Pfam" id="PF07731"/>
    </source>
</evidence>
<dbReference type="GO" id="GO:0005507">
    <property type="term" value="F:copper ion binding"/>
    <property type="evidence" value="ECO:0007669"/>
    <property type="project" value="InterPro"/>
</dbReference>
<keyword evidence="1" id="KW-0479">Metal-binding</keyword>
<dbReference type="Pfam" id="PF07731">
    <property type="entry name" value="Cu-oxidase_2"/>
    <property type="match status" value="1"/>
</dbReference>
<evidence type="ECO:0000256" key="1">
    <source>
        <dbReference type="ARBA" id="ARBA00022723"/>
    </source>
</evidence>
<dbReference type="PANTHER" id="PTHR11709:SF2">
    <property type="entry name" value="MULTICOPPER OXIDASE LPR1"/>
    <property type="match status" value="1"/>
</dbReference>
<dbReference type="Pfam" id="PF07732">
    <property type="entry name" value="Cu-oxidase_3"/>
    <property type="match status" value="1"/>
</dbReference>
<dbReference type="InterPro" id="IPR033138">
    <property type="entry name" value="Cu_oxidase_CS"/>
</dbReference>
<dbReference type="RefSeq" id="WP_117396302.1">
    <property type="nucleotide sequence ID" value="NZ_CP021330.1"/>
</dbReference>
<dbReference type="PROSITE" id="PS00080">
    <property type="entry name" value="MULTICOPPER_OXIDASE2"/>
    <property type="match status" value="1"/>
</dbReference>
<dbReference type="AlphaFoldDB" id="A0A2R4MHC7"/>
<organism evidence="5 6">
    <name type="scientific">Maritalea myrionectae</name>
    <dbReference type="NCBI Taxonomy" id="454601"/>
    <lineage>
        <taxon>Bacteria</taxon>
        <taxon>Pseudomonadati</taxon>
        <taxon>Pseudomonadota</taxon>
        <taxon>Alphaproteobacteria</taxon>
        <taxon>Hyphomicrobiales</taxon>
        <taxon>Devosiaceae</taxon>
        <taxon>Maritalea</taxon>
    </lineage>
</organism>
<dbReference type="Proteomes" id="UP000258927">
    <property type="component" value="Chromosome"/>
</dbReference>
<dbReference type="PANTHER" id="PTHR11709">
    <property type="entry name" value="MULTI-COPPER OXIDASE"/>
    <property type="match status" value="1"/>
</dbReference>
<dbReference type="InterPro" id="IPR008972">
    <property type="entry name" value="Cupredoxin"/>
</dbReference>
<dbReference type="EMBL" id="CP021330">
    <property type="protein sequence ID" value="AVX05395.1"/>
    <property type="molecule type" value="Genomic_DNA"/>
</dbReference>
<gene>
    <name evidence="5" type="ORF">MXMO3_02885</name>
</gene>
<dbReference type="GO" id="GO:0030288">
    <property type="term" value="C:outer membrane-bounded periplasmic space"/>
    <property type="evidence" value="ECO:0007669"/>
    <property type="project" value="TreeGrafter"/>
</dbReference>
<keyword evidence="6" id="KW-1185">Reference proteome</keyword>
<evidence type="ECO:0000259" key="4">
    <source>
        <dbReference type="Pfam" id="PF07732"/>
    </source>
</evidence>
<dbReference type="Gene3D" id="2.60.40.420">
    <property type="entry name" value="Cupredoxins - blue copper proteins"/>
    <property type="match status" value="3"/>
</dbReference>
<reference evidence="5 6" key="1">
    <citation type="submission" date="2017-05" db="EMBL/GenBank/DDBJ databases">
        <title>Genome Analysis of Maritalea myrionectae HL2708#5.</title>
        <authorList>
            <consortium name="Cotde Inc.-PKNU"/>
            <person name="Jang D."/>
            <person name="Oh H.-M."/>
        </authorList>
    </citation>
    <scope>NUCLEOTIDE SEQUENCE [LARGE SCALE GENOMIC DNA]</scope>
    <source>
        <strain evidence="5 6">HL2708#5</strain>
    </source>
</reference>
<protein>
    <submittedName>
        <fullName evidence="5">L-ascorbate oxidase</fullName>
    </submittedName>
</protein>
<accession>A0A2R4MHC7</accession>
<feature type="domain" description="Plastocyanin-like" evidence="3">
    <location>
        <begin position="365"/>
        <end position="455"/>
    </location>
</feature>
<dbReference type="InterPro" id="IPR045087">
    <property type="entry name" value="Cu-oxidase_fam"/>
</dbReference>
<dbReference type="InterPro" id="IPR011706">
    <property type="entry name" value="Cu-oxidase_C"/>
</dbReference>
<dbReference type="GO" id="GO:0016491">
    <property type="term" value="F:oxidoreductase activity"/>
    <property type="evidence" value="ECO:0007669"/>
    <property type="project" value="UniProtKB-KW"/>
</dbReference>
<dbReference type="CDD" id="cd13861">
    <property type="entry name" value="CuRO_1_CumA_like"/>
    <property type="match status" value="1"/>
</dbReference>
<feature type="domain" description="Plastocyanin-like" evidence="4">
    <location>
        <begin position="42"/>
        <end position="151"/>
    </location>
</feature>
<evidence type="ECO:0000256" key="2">
    <source>
        <dbReference type="ARBA" id="ARBA00023002"/>
    </source>
</evidence>
<sequence length="458" mass="50541">MDRREFFLGGAAALSVGAAWGSNAFAQQHAPTSINVQHASFDLGKGVTSGLVSTASDAPPPVLRLRKNQTARFRVNNQLDNYTTIHWHGLRIANKMDGVPYLTQLPIEPGTSFDYEFTPPDSGTYWYHPHCQTMEQMAHGLTGILVVEDDNDPQFDAEIVLNLKDFHLKSDGALDTPYTKRGAARGGTMGNVMTTNWLQNPAYDAPAGGLVRLRIAATDTARIYRLALEGAKGKVVAMDGHATDLIPWPTKDTLLILAPGQRVDMALQMPDKGTMVTLNHHALSGHRPLAQLMPTGQNLKHQLEDLPSLARNQLPDLDLSTAETHEFLFGWTPEADPQNNGWCGSFGYSFWSINKKPWPGDAEPNVGPLAEMKLGKTYILRLRNESPNDHPIHLHGLVFKLLRSNKRDIPQIWTDTAHLLKDETIEVALVADNLGDWAFHCHVIEHQKAGLAGYLSVV</sequence>
<dbReference type="SUPFAM" id="SSF49503">
    <property type="entry name" value="Cupredoxins"/>
    <property type="match status" value="3"/>
</dbReference>
<dbReference type="KEGG" id="mmyr:MXMO3_02885"/>
<dbReference type="STRING" id="1122213.GCA_000423365_00528"/>
<evidence type="ECO:0000313" key="5">
    <source>
        <dbReference type="EMBL" id="AVX05395.1"/>
    </source>
</evidence>
<dbReference type="InterPro" id="IPR011707">
    <property type="entry name" value="Cu-oxidase-like_N"/>
</dbReference>
<evidence type="ECO:0000313" key="6">
    <source>
        <dbReference type="Proteomes" id="UP000258927"/>
    </source>
</evidence>
<name>A0A2R4MHC7_9HYPH</name>
<dbReference type="PROSITE" id="PS00079">
    <property type="entry name" value="MULTICOPPER_OXIDASE1"/>
    <property type="match status" value="1"/>
</dbReference>
<keyword evidence="2" id="KW-0560">Oxidoreductase</keyword>
<proteinExistence type="predicted"/>